<sequence length="87" mass="9878">MMHMQRAVLCMHAFPIVRESHLFKLQSADSDRWDFTIEMTSASIRLRAVDTGCNWTDIVKVKETEKEVSFNMNGPNTAAVWSAVSSD</sequence>
<comment type="caution">
    <text evidence="1">The sequence shown here is derived from an EMBL/GenBank/DDBJ whole genome shotgun (WGS) entry which is preliminary data.</text>
</comment>
<accession>A0AAV4NQ63</accession>
<reference evidence="1 2" key="1">
    <citation type="submission" date="2021-06" db="EMBL/GenBank/DDBJ databases">
        <title>Caerostris extrusa draft genome.</title>
        <authorList>
            <person name="Kono N."/>
            <person name="Arakawa K."/>
        </authorList>
    </citation>
    <scope>NUCLEOTIDE SEQUENCE [LARGE SCALE GENOMIC DNA]</scope>
</reference>
<organism evidence="1 2">
    <name type="scientific">Caerostris extrusa</name>
    <name type="common">Bark spider</name>
    <name type="synonym">Caerostris bankana</name>
    <dbReference type="NCBI Taxonomy" id="172846"/>
    <lineage>
        <taxon>Eukaryota</taxon>
        <taxon>Metazoa</taxon>
        <taxon>Ecdysozoa</taxon>
        <taxon>Arthropoda</taxon>
        <taxon>Chelicerata</taxon>
        <taxon>Arachnida</taxon>
        <taxon>Araneae</taxon>
        <taxon>Araneomorphae</taxon>
        <taxon>Entelegynae</taxon>
        <taxon>Araneoidea</taxon>
        <taxon>Araneidae</taxon>
        <taxon>Caerostris</taxon>
    </lineage>
</organism>
<dbReference type="EMBL" id="BPLR01003558">
    <property type="protein sequence ID" value="GIX85938.1"/>
    <property type="molecule type" value="Genomic_DNA"/>
</dbReference>
<dbReference type="Proteomes" id="UP001054945">
    <property type="component" value="Unassembled WGS sequence"/>
</dbReference>
<protein>
    <submittedName>
        <fullName evidence="1">Uncharacterized protein</fullName>
    </submittedName>
</protein>
<evidence type="ECO:0000313" key="2">
    <source>
        <dbReference type="Proteomes" id="UP001054945"/>
    </source>
</evidence>
<dbReference type="AlphaFoldDB" id="A0AAV4NQ63"/>
<keyword evidence="2" id="KW-1185">Reference proteome</keyword>
<proteinExistence type="predicted"/>
<name>A0AAV4NQ63_CAEEX</name>
<evidence type="ECO:0000313" key="1">
    <source>
        <dbReference type="EMBL" id="GIX85938.1"/>
    </source>
</evidence>
<gene>
    <name evidence="1" type="ORF">CEXT_768321</name>
</gene>